<sequence length="55" mass="6207">MDEVIEAIVNDAVERATAFSPGDQSFIYSEVSDRLSDLSHTALMTEYGFKEEDFE</sequence>
<dbReference type="EMBL" id="BK015596">
    <property type="protein sequence ID" value="DAE14904.1"/>
    <property type="molecule type" value="Genomic_DNA"/>
</dbReference>
<accession>A0A8S5Q770</accession>
<name>A0A8S5Q770_9CAUD</name>
<evidence type="ECO:0000313" key="1">
    <source>
        <dbReference type="EMBL" id="DAE14904.1"/>
    </source>
</evidence>
<organism evidence="1">
    <name type="scientific">Myoviridae sp. ct1IL4</name>
    <dbReference type="NCBI Taxonomy" id="2825019"/>
    <lineage>
        <taxon>Viruses</taxon>
        <taxon>Duplodnaviria</taxon>
        <taxon>Heunggongvirae</taxon>
        <taxon>Uroviricota</taxon>
        <taxon>Caudoviricetes</taxon>
    </lineage>
</organism>
<protein>
    <submittedName>
        <fullName evidence="1">Uncharacterized protein</fullName>
    </submittedName>
</protein>
<reference evidence="1" key="1">
    <citation type="journal article" date="2021" name="Proc. Natl. Acad. Sci. U.S.A.">
        <title>A Catalog of Tens of Thousands of Viruses from Human Metagenomes Reveals Hidden Associations with Chronic Diseases.</title>
        <authorList>
            <person name="Tisza M.J."/>
            <person name="Buck C.B."/>
        </authorList>
    </citation>
    <scope>NUCLEOTIDE SEQUENCE</scope>
    <source>
        <strain evidence="1">Ct1IL4</strain>
    </source>
</reference>
<proteinExistence type="predicted"/>